<dbReference type="GO" id="GO:0006355">
    <property type="term" value="P:regulation of DNA-templated transcription"/>
    <property type="evidence" value="ECO:0007669"/>
    <property type="project" value="InterPro"/>
</dbReference>
<dbReference type="PROSITE" id="PS50043">
    <property type="entry name" value="HTH_LUXR_2"/>
    <property type="match status" value="1"/>
</dbReference>
<dbReference type="PANTHER" id="PTHR44688:SF16">
    <property type="entry name" value="DNA-BINDING TRANSCRIPTIONAL ACTIVATOR DEVR_DOSR"/>
    <property type="match status" value="1"/>
</dbReference>
<protein>
    <submittedName>
        <fullName evidence="5">LuxR family transcriptional regulator</fullName>
    </submittedName>
</protein>
<dbReference type="CDD" id="cd06170">
    <property type="entry name" value="LuxR_C_like"/>
    <property type="match status" value="1"/>
</dbReference>
<evidence type="ECO:0000313" key="6">
    <source>
        <dbReference type="Proteomes" id="UP000006762"/>
    </source>
</evidence>
<dbReference type="InterPro" id="IPR036693">
    <property type="entry name" value="TF_LuxR_autoind-bd_dom_sf"/>
</dbReference>
<evidence type="ECO:0000256" key="2">
    <source>
        <dbReference type="ARBA" id="ARBA00023125"/>
    </source>
</evidence>
<comment type="caution">
    <text evidence="5">The sequence shown here is derived from an EMBL/GenBank/DDBJ whole genome shotgun (WGS) entry which is preliminary data.</text>
</comment>
<dbReference type="InterPro" id="IPR016032">
    <property type="entry name" value="Sig_transdc_resp-reg_C-effctor"/>
</dbReference>
<dbReference type="Pfam" id="PF03472">
    <property type="entry name" value="Autoind_bind"/>
    <property type="match status" value="1"/>
</dbReference>
<keyword evidence="1" id="KW-0805">Transcription regulation</keyword>
<keyword evidence="3" id="KW-0804">Transcription</keyword>
<dbReference type="SUPFAM" id="SSF75516">
    <property type="entry name" value="Pheromone-binding domain of LuxR-like quorum-sensing transcription factors"/>
    <property type="match status" value="1"/>
</dbReference>
<keyword evidence="6" id="KW-1185">Reference proteome</keyword>
<dbReference type="InterPro" id="IPR000792">
    <property type="entry name" value="Tscrpt_reg_LuxR_C"/>
</dbReference>
<accession>K2ITD1</accession>
<gene>
    <name evidence="5" type="ORF">B30_05667</name>
</gene>
<dbReference type="eggNOG" id="COG2197">
    <property type="taxonomic scope" value="Bacteria"/>
</dbReference>
<name>K2ITD1_9RHOB</name>
<dbReference type="Proteomes" id="UP000006762">
    <property type="component" value="Unassembled WGS sequence"/>
</dbReference>
<dbReference type="SUPFAM" id="SSF46894">
    <property type="entry name" value="C-terminal effector domain of the bipartite response regulators"/>
    <property type="match status" value="1"/>
</dbReference>
<dbReference type="AlphaFoldDB" id="K2ITD1"/>
<reference evidence="5 6" key="1">
    <citation type="submission" date="2012-09" db="EMBL/GenBank/DDBJ databases">
        <title>Celeribacter baekdonensis B30 Genome Sequencing.</title>
        <authorList>
            <person name="Wang W."/>
        </authorList>
    </citation>
    <scope>NUCLEOTIDE SEQUENCE [LARGE SCALE GENOMIC DNA]</scope>
    <source>
        <strain evidence="5 6">B30</strain>
    </source>
</reference>
<proteinExistence type="predicted"/>
<dbReference type="InterPro" id="IPR005143">
    <property type="entry name" value="TF_LuxR_autoind-bd_dom"/>
</dbReference>
<dbReference type="OrthoDB" id="9803630at2"/>
<dbReference type="RefSeq" id="WP_009571069.1">
    <property type="nucleotide sequence ID" value="NZ_AMRK01000002.1"/>
</dbReference>
<dbReference type="EMBL" id="AMRK01000002">
    <property type="protein sequence ID" value="EKE73526.1"/>
    <property type="molecule type" value="Genomic_DNA"/>
</dbReference>
<dbReference type="GO" id="GO:0003677">
    <property type="term" value="F:DNA binding"/>
    <property type="evidence" value="ECO:0007669"/>
    <property type="project" value="UniProtKB-KW"/>
</dbReference>
<dbReference type="STRING" id="1208323.B30_05667"/>
<dbReference type="PATRIC" id="fig|1208323.3.peg.1167"/>
<evidence type="ECO:0000256" key="1">
    <source>
        <dbReference type="ARBA" id="ARBA00023015"/>
    </source>
</evidence>
<dbReference type="Gene3D" id="1.10.10.10">
    <property type="entry name" value="Winged helix-like DNA-binding domain superfamily/Winged helix DNA-binding domain"/>
    <property type="match status" value="1"/>
</dbReference>
<evidence type="ECO:0000313" key="5">
    <source>
        <dbReference type="EMBL" id="EKE73526.1"/>
    </source>
</evidence>
<feature type="domain" description="HTH luxR-type" evidence="4">
    <location>
        <begin position="166"/>
        <end position="231"/>
    </location>
</feature>
<dbReference type="SMART" id="SM00421">
    <property type="entry name" value="HTH_LUXR"/>
    <property type="match status" value="1"/>
</dbReference>
<organism evidence="5 6">
    <name type="scientific">Celeribacter baekdonensis B30</name>
    <dbReference type="NCBI Taxonomy" id="1208323"/>
    <lineage>
        <taxon>Bacteria</taxon>
        <taxon>Pseudomonadati</taxon>
        <taxon>Pseudomonadota</taxon>
        <taxon>Alphaproteobacteria</taxon>
        <taxon>Rhodobacterales</taxon>
        <taxon>Roseobacteraceae</taxon>
        <taxon>Celeribacter</taxon>
    </lineage>
</organism>
<dbReference type="PRINTS" id="PR00038">
    <property type="entry name" value="HTHLUXR"/>
</dbReference>
<dbReference type="Pfam" id="PF00196">
    <property type="entry name" value="GerE"/>
    <property type="match status" value="1"/>
</dbReference>
<evidence type="ECO:0000259" key="4">
    <source>
        <dbReference type="PROSITE" id="PS50043"/>
    </source>
</evidence>
<dbReference type="InterPro" id="IPR036388">
    <property type="entry name" value="WH-like_DNA-bd_sf"/>
</dbReference>
<dbReference type="Gene3D" id="3.30.450.80">
    <property type="entry name" value="Transcription factor LuxR-like, autoinducer-binding domain"/>
    <property type="match status" value="1"/>
</dbReference>
<sequence>MHVEDIYHLLATGACPEACWGAARRYLDHLGFDRVIYIAQNGVADGPSVRTTMPDGFQSFYVDNGYAQDDPFLQYCLTSPVPVDTGKAHMNQYAYLTGRQKDLIAAAGDAGFNAGFSVATRYPTTRRPEGWNLGSSQSMHEVEAIKGAHLAQIKPVLFGLSGRLATDGPTVVLSPRETQCLDLLSAGLRIKVIAMELGIKPVTVDMHLSNARKKMNAPTTKYLLKTYWDAKARRHGREVHGRDVTGAAE</sequence>
<evidence type="ECO:0000256" key="3">
    <source>
        <dbReference type="ARBA" id="ARBA00023163"/>
    </source>
</evidence>
<keyword evidence="2" id="KW-0238">DNA-binding</keyword>
<dbReference type="PANTHER" id="PTHR44688">
    <property type="entry name" value="DNA-BINDING TRANSCRIPTIONAL ACTIVATOR DEVR_DOSR"/>
    <property type="match status" value="1"/>
</dbReference>